<gene>
    <name evidence="1" type="ORF">DXB99_03515</name>
</gene>
<reference evidence="1 2" key="1">
    <citation type="submission" date="2018-08" db="EMBL/GenBank/DDBJ databases">
        <title>A genome reference for cultivated species of the human gut microbiota.</title>
        <authorList>
            <person name="Zou Y."/>
            <person name="Xue W."/>
            <person name="Luo G."/>
        </authorList>
    </citation>
    <scope>NUCLEOTIDE SEQUENCE [LARGE SCALE GENOMIC DNA]</scope>
    <source>
        <strain evidence="1 2">OM07-13</strain>
    </source>
</reference>
<dbReference type="EMBL" id="QSTP01000001">
    <property type="protein sequence ID" value="RGM75609.1"/>
    <property type="molecule type" value="Genomic_DNA"/>
</dbReference>
<sequence>MFPIITSKKQKEFEKYCIRNNITSDESKCNVPCICGYYGRACRQTNDEANRMICLDCSLQIFVSTVETIIEICDEKEKIGISHLYDSDILDIQSKLKKECVIDVECSYIENVLNYLIESDS</sequence>
<proteinExistence type="predicted"/>
<evidence type="ECO:0000313" key="1">
    <source>
        <dbReference type="EMBL" id="RGM75609.1"/>
    </source>
</evidence>
<protein>
    <submittedName>
        <fullName evidence="1">Uncharacterized protein</fullName>
    </submittedName>
</protein>
<dbReference type="Proteomes" id="UP000260758">
    <property type="component" value="Unassembled WGS sequence"/>
</dbReference>
<organism evidence="1 2">
    <name type="scientific">Agathobacter rectalis</name>
    <dbReference type="NCBI Taxonomy" id="39491"/>
    <lineage>
        <taxon>Bacteria</taxon>
        <taxon>Bacillati</taxon>
        <taxon>Bacillota</taxon>
        <taxon>Clostridia</taxon>
        <taxon>Lachnospirales</taxon>
        <taxon>Lachnospiraceae</taxon>
        <taxon>Agathobacter</taxon>
    </lineage>
</organism>
<name>A0A3E4YLG7_9FIRM</name>
<accession>A0A3E4YLG7</accession>
<dbReference type="AlphaFoldDB" id="A0A3E4YLG7"/>
<evidence type="ECO:0000313" key="2">
    <source>
        <dbReference type="Proteomes" id="UP000260758"/>
    </source>
</evidence>
<comment type="caution">
    <text evidence="1">The sequence shown here is derived from an EMBL/GenBank/DDBJ whole genome shotgun (WGS) entry which is preliminary data.</text>
</comment>
<dbReference type="RefSeq" id="WP_117718365.1">
    <property type="nucleotide sequence ID" value="NZ_QSTP01000001.1"/>
</dbReference>